<evidence type="ECO:0008006" key="4">
    <source>
        <dbReference type="Google" id="ProtNLM"/>
    </source>
</evidence>
<comment type="caution">
    <text evidence="2">The sequence shown here is derived from an EMBL/GenBank/DDBJ whole genome shotgun (WGS) entry which is preliminary data.</text>
</comment>
<feature type="region of interest" description="Disordered" evidence="1">
    <location>
        <begin position="141"/>
        <end position="164"/>
    </location>
</feature>
<evidence type="ECO:0000256" key="1">
    <source>
        <dbReference type="SAM" id="MobiDB-lite"/>
    </source>
</evidence>
<proteinExistence type="predicted"/>
<sequence length="164" mass="17956">MDEARVIYQAFLDHTSQAAWDRDFETVADAMAYPHYIGTRGREVTVPDRASLITLARDFRDNLHTLGATAYYRICRGATFGGDAQDQINGLHETFVLRGATMLLTPFTGTMTLILRNGTWHGAGIRSDVRNADLRINAAPLPHTGACAPNEHSGPAGPKTEDKT</sequence>
<evidence type="ECO:0000313" key="2">
    <source>
        <dbReference type="EMBL" id="GIT96110.1"/>
    </source>
</evidence>
<gene>
    <name evidence="2" type="ORF">JANAI62_27330</name>
</gene>
<dbReference type="EMBL" id="BPFH01000005">
    <property type="protein sequence ID" value="GIT96110.1"/>
    <property type="molecule type" value="Genomic_DNA"/>
</dbReference>
<reference evidence="2 3" key="1">
    <citation type="submission" date="2021-05" db="EMBL/GenBank/DDBJ databases">
        <title>Bacteria Genome sequencing.</title>
        <authorList>
            <person name="Takabe Y."/>
            <person name="Nakajima Y."/>
            <person name="Suzuki S."/>
            <person name="Shiozaki T."/>
        </authorList>
    </citation>
    <scope>NUCLEOTIDE SEQUENCE [LARGE SCALE GENOMIC DNA]</scope>
    <source>
        <strain evidence="2 3">AI_62</strain>
    </source>
</reference>
<accession>A0ABQ4NNX0</accession>
<dbReference type="Proteomes" id="UP000786693">
    <property type="component" value="Unassembled WGS sequence"/>
</dbReference>
<name>A0ABQ4NNX0_9RHOB</name>
<protein>
    <recommendedName>
        <fullName evidence="4">SnoaL-like domain-containing protein</fullName>
    </recommendedName>
</protein>
<keyword evidence="3" id="KW-1185">Reference proteome</keyword>
<organism evidence="2 3">
    <name type="scientific">Jannaschia pagri</name>
    <dbReference type="NCBI Taxonomy" id="2829797"/>
    <lineage>
        <taxon>Bacteria</taxon>
        <taxon>Pseudomonadati</taxon>
        <taxon>Pseudomonadota</taxon>
        <taxon>Alphaproteobacteria</taxon>
        <taxon>Rhodobacterales</taxon>
        <taxon>Roseobacteraceae</taxon>
        <taxon>Jannaschia</taxon>
    </lineage>
</organism>
<evidence type="ECO:0000313" key="3">
    <source>
        <dbReference type="Proteomes" id="UP000786693"/>
    </source>
</evidence>
<dbReference type="RefSeq" id="WP_220749616.1">
    <property type="nucleotide sequence ID" value="NZ_BPFH01000005.1"/>
</dbReference>